<name>A0A6C0J2U3_9ZZZZ</name>
<evidence type="ECO:0000313" key="1">
    <source>
        <dbReference type="EMBL" id="QHT98277.1"/>
    </source>
</evidence>
<protein>
    <submittedName>
        <fullName evidence="1">Uncharacterized protein</fullName>
    </submittedName>
</protein>
<dbReference type="AlphaFoldDB" id="A0A6C0J2U3"/>
<accession>A0A6C0J2U3</accession>
<organism evidence="1">
    <name type="scientific">viral metagenome</name>
    <dbReference type="NCBI Taxonomy" id="1070528"/>
    <lineage>
        <taxon>unclassified sequences</taxon>
        <taxon>metagenomes</taxon>
        <taxon>organismal metagenomes</taxon>
    </lineage>
</organism>
<reference evidence="1" key="1">
    <citation type="journal article" date="2020" name="Nature">
        <title>Giant virus diversity and host interactions through global metagenomics.</title>
        <authorList>
            <person name="Schulz F."/>
            <person name="Roux S."/>
            <person name="Paez-Espino D."/>
            <person name="Jungbluth S."/>
            <person name="Walsh D.A."/>
            <person name="Denef V.J."/>
            <person name="McMahon K.D."/>
            <person name="Konstantinidis K.T."/>
            <person name="Eloe-Fadrosh E.A."/>
            <person name="Kyrpides N.C."/>
            <person name="Woyke T."/>
        </authorList>
    </citation>
    <scope>NUCLEOTIDE SEQUENCE</scope>
    <source>
        <strain evidence="1">GVMAG-M-3300025652-16</strain>
    </source>
</reference>
<sequence length="297" mass="34677">MEDLRNLMACIDEISSQIPDGMYLKMADQMKRVHEHMNGNKSIHDDTFYYSDDDSELDSDDDSDSDFAPNLDRTRLSDIALLRDQLLDHVKKMHEEYKVLMKCEKEARRTWTPIKRMTAFRKTQAIKLWCEKNTRWAPGGEAGELVGYLSTAAVNGPTSGWTWKNLMENGLRTIVLEIGTDEEIIRAQRGFVYYDELSLKTLQKLPAFEKKIHDGYKEECQRKWYVTLQNAKLKVVESKAKMTGLEMFCVDRESELRLADACVYHRDYWESATNEFWVGENGRMVDNGFVARVERRR</sequence>
<proteinExistence type="predicted"/>
<dbReference type="EMBL" id="MN740292">
    <property type="protein sequence ID" value="QHT98277.1"/>
    <property type="molecule type" value="Genomic_DNA"/>
</dbReference>